<organism evidence="1 2">
    <name type="scientific">Trichocladium antarcticum</name>
    <dbReference type="NCBI Taxonomy" id="1450529"/>
    <lineage>
        <taxon>Eukaryota</taxon>
        <taxon>Fungi</taxon>
        <taxon>Dikarya</taxon>
        <taxon>Ascomycota</taxon>
        <taxon>Pezizomycotina</taxon>
        <taxon>Sordariomycetes</taxon>
        <taxon>Sordariomycetidae</taxon>
        <taxon>Sordariales</taxon>
        <taxon>Chaetomiaceae</taxon>
        <taxon>Trichocladium</taxon>
    </lineage>
</organism>
<sequence>MGSGIDVLSRYLGLPNTNLASAVMTYFYDYVNNFLQHNRDVLDPHLPHIQLRILLAAEHPSAGWRWTQQGPEAKQTWDQDEHATVFVQAVLQHPVADRYCPGDCSPARPIHTIHQWLCMLQSVWLGNGVWVDDGQLQTQLRDALMEVMWKIELTRASYPVGSDGLPSLSPALTAIQLSL</sequence>
<dbReference type="AlphaFoldDB" id="A0AAN6ZBQ9"/>
<name>A0AAN6ZBQ9_9PEZI</name>
<evidence type="ECO:0000313" key="2">
    <source>
        <dbReference type="Proteomes" id="UP001304895"/>
    </source>
</evidence>
<protein>
    <submittedName>
        <fullName evidence="1">Uncharacterized protein</fullName>
    </submittedName>
</protein>
<comment type="caution">
    <text evidence="1">The sequence shown here is derived from an EMBL/GenBank/DDBJ whole genome shotgun (WGS) entry which is preliminary data.</text>
</comment>
<evidence type="ECO:0000313" key="1">
    <source>
        <dbReference type="EMBL" id="KAK4131589.1"/>
    </source>
</evidence>
<reference evidence="1" key="2">
    <citation type="submission" date="2023-05" db="EMBL/GenBank/DDBJ databases">
        <authorList>
            <consortium name="Lawrence Berkeley National Laboratory"/>
            <person name="Steindorff A."/>
            <person name="Hensen N."/>
            <person name="Bonometti L."/>
            <person name="Westerberg I."/>
            <person name="Brannstrom I.O."/>
            <person name="Guillou S."/>
            <person name="Cros-Aarteil S."/>
            <person name="Calhoun S."/>
            <person name="Haridas S."/>
            <person name="Kuo A."/>
            <person name="Mondo S."/>
            <person name="Pangilinan J."/>
            <person name="Riley R."/>
            <person name="Labutti K."/>
            <person name="Andreopoulos B."/>
            <person name="Lipzen A."/>
            <person name="Chen C."/>
            <person name="Yanf M."/>
            <person name="Daum C."/>
            <person name="Ng V."/>
            <person name="Clum A."/>
            <person name="Ohm R."/>
            <person name="Martin F."/>
            <person name="Silar P."/>
            <person name="Natvig D."/>
            <person name="Lalanne C."/>
            <person name="Gautier V."/>
            <person name="Ament-Velasquez S.L."/>
            <person name="Kruys A."/>
            <person name="Hutchinson M.I."/>
            <person name="Powell A.J."/>
            <person name="Barry K."/>
            <person name="Miller A.N."/>
            <person name="Grigoriev I.V."/>
            <person name="Debuchy R."/>
            <person name="Gladieux P."/>
            <person name="Thoren M.H."/>
            <person name="Johannesson H."/>
        </authorList>
    </citation>
    <scope>NUCLEOTIDE SEQUENCE</scope>
    <source>
        <strain evidence="1">CBS 123565</strain>
    </source>
</reference>
<accession>A0AAN6ZBQ9</accession>
<dbReference type="Proteomes" id="UP001304895">
    <property type="component" value="Unassembled WGS sequence"/>
</dbReference>
<reference evidence="1" key="1">
    <citation type="journal article" date="2023" name="Mol. Phylogenet. Evol.">
        <title>Genome-scale phylogeny and comparative genomics of the fungal order Sordariales.</title>
        <authorList>
            <person name="Hensen N."/>
            <person name="Bonometti L."/>
            <person name="Westerberg I."/>
            <person name="Brannstrom I.O."/>
            <person name="Guillou S."/>
            <person name="Cros-Aarteil S."/>
            <person name="Calhoun S."/>
            <person name="Haridas S."/>
            <person name="Kuo A."/>
            <person name="Mondo S."/>
            <person name="Pangilinan J."/>
            <person name="Riley R."/>
            <person name="LaButti K."/>
            <person name="Andreopoulos B."/>
            <person name="Lipzen A."/>
            <person name="Chen C."/>
            <person name="Yan M."/>
            <person name="Daum C."/>
            <person name="Ng V."/>
            <person name="Clum A."/>
            <person name="Steindorff A."/>
            <person name="Ohm R.A."/>
            <person name="Martin F."/>
            <person name="Silar P."/>
            <person name="Natvig D.O."/>
            <person name="Lalanne C."/>
            <person name="Gautier V."/>
            <person name="Ament-Velasquez S.L."/>
            <person name="Kruys A."/>
            <person name="Hutchinson M.I."/>
            <person name="Powell A.J."/>
            <person name="Barry K."/>
            <person name="Miller A.N."/>
            <person name="Grigoriev I.V."/>
            <person name="Debuchy R."/>
            <person name="Gladieux P."/>
            <person name="Hiltunen Thoren M."/>
            <person name="Johannesson H."/>
        </authorList>
    </citation>
    <scope>NUCLEOTIDE SEQUENCE</scope>
    <source>
        <strain evidence="1">CBS 123565</strain>
    </source>
</reference>
<keyword evidence="2" id="KW-1185">Reference proteome</keyword>
<proteinExistence type="predicted"/>
<gene>
    <name evidence="1" type="ORF">BT67DRAFT_485845</name>
</gene>
<dbReference type="EMBL" id="MU853423">
    <property type="protein sequence ID" value="KAK4131589.1"/>
    <property type="molecule type" value="Genomic_DNA"/>
</dbReference>